<evidence type="ECO:0000256" key="2">
    <source>
        <dbReference type="ARBA" id="ARBA00023125"/>
    </source>
</evidence>
<dbReference type="InterPro" id="IPR011991">
    <property type="entry name" value="ArsR-like_HTH"/>
</dbReference>
<dbReference type="Proteomes" id="UP001230685">
    <property type="component" value="Unassembled WGS sequence"/>
</dbReference>
<sequence length="151" mass="16357">MPRLDAIDRRILGVLSVEGRLSTVDVAERVGLSPTPCGRRIRELEKAGVIEGYAARLDSAALGLTVCVMVSVRLDRHHPDGHAQFVDAVRQRPEITECLLVTGSYDYLLRIWLSDVAALADFVSKVLQGIPGVGETSTMVVLAAPVTRPLI</sequence>
<dbReference type="InterPro" id="IPR019888">
    <property type="entry name" value="Tscrpt_reg_AsnC-like"/>
</dbReference>
<dbReference type="SMART" id="SM00344">
    <property type="entry name" value="HTH_ASNC"/>
    <property type="match status" value="1"/>
</dbReference>
<organism evidence="5 6">
    <name type="scientific">Sphingomonas aurea</name>
    <dbReference type="NCBI Taxonomy" id="3063994"/>
    <lineage>
        <taxon>Bacteria</taxon>
        <taxon>Pseudomonadati</taxon>
        <taxon>Pseudomonadota</taxon>
        <taxon>Alphaproteobacteria</taxon>
        <taxon>Sphingomonadales</taxon>
        <taxon>Sphingomonadaceae</taxon>
        <taxon>Sphingomonas</taxon>
    </lineage>
</organism>
<dbReference type="Gene3D" id="1.10.10.10">
    <property type="entry name" value="Winged helix-like DNA-binding domain superfamily/Winged helix DNA-binding domain"/>
    <property type="match status" value="1"/>
</dbReference>
<dbReference type="CDD" id="cd00090">
    <property type="entry name" value="HTH_ARSR"/>
    <property type="match status" value="1"/>
</dbReference>
<dbReference type="InterPro" id="IPR019885">
    <property type="entry name" value="Tscrpt_reg_HTH_AsnC-type_CS"/>
</dbReference>
<keyword evidence="3" id="KW-0804">Transcription</keyword>
<dbReference type="SUPFAM" id="SSF46785">
    <property type="entry name" value="Winged helix' DNA-binding domain"/>
    <property type="match status" value="1"/>
</dbReference>
<dbReference type="InterPro" id="IPR036388">
    <property type="entry name" value="WH-like_DNA-bd_sf"/>
</dbReference>
<evidence type="ECO:0000256" key="3">
    <source>
        <dbReference type="ARBA" id="ARBA00023163"/>
    </source>
</evidence>
<dbReference type="InterPro" id="IPR011008">
    <property type="entry name" value="Dimeric_a/b-barrel"/>
</dbReference>
<dbReference type="InterPro" id="IPR000485">
    <property type="entry name" value="AsnC-type_HTH_dom"/>
</dbReference>
<dbReference type="Pfam" id="PF01037">
    <property type="entry name" value="AsnC_trans_reg"/>
    <property type="match status" value="1"/>
</dbReference>
<feature type="domain" description="HTH asnC-type" evidence="4">
    <location>
        <begin position="4"/>
        <end position="65"/>
    </location>
</feature>
<keyword evidence="6" id="KW-1185">Reference proteome</keyword>
<name>A0ABT9ENB6_9SPHN</name>
<proteinExistence type="predicted"/>
<dbReference type="RefSeq" id="WP_305173861.1">
    <property type="nucleotide sequence ID" value="NZ_JAUUDS010000007.1"/>
</dbReference>
<dbReference type="PRINTS" id="PR00033">
    <property type="entry name" value="HTHASNC"/>
</dbReference>
<dbReference type="PROSITE" id="PS00519">
    <property type="entry name" value="HTH_ASNC_1"/>
    <property type="match status" value="1"/>
</dbReference>
<evidence type="ECO:0000256" key="1">
    <source>
        <dbReference type="ARBA" id="ARBA00023015"/>
    </source>
</evidence>
<gene>
    <name evidence="5" type="ORF">Q5H91_13070</name>
</gene>
<dbReference type="InterPro" id="IPR019887">
    <property type="entry name" value="Tscrpt_reg_AsnC/Lrp_C"/>
</dbReference>
<keyword evidence="2" id="KW-0238">DNA-binding</keyword>
<dbReference type="PANTHER" id="PTHR30154:SF34">
    <property type="entry name" value="TRANSCRIPTIONAL REGULATOR AZLB"/>
    <property type="match status" value="1"/>
</dbReference>
<dbReference type="Gene3D" id="3.30.70.920">
    <property type="match status" value="1"/>
</dbReference>
<comment type="caution">
    <text evidence="5">The sequence shown here is derived from an EMBL/GenBank/DDBJ whole genome shotgun (WGS) entry which is preliminary data.</text>
</comment>
<dbReference type="InterPro" id="IPR036390">
    <property type="entry name" value="WH_DNA-bd_sf"/>
</dbReference>
<dbReference type="Pfam" id="PF13412">
    <property type="entry name" value="HTH_24"/>
    <property type="match status" value="1"/>
</dbReference>
<keyword evidence="1" id="KW-0805">Transcription regulation</keyword>
<accession>A0ABT9ENB6</accession>
<dbReference type="SUPFAM" id="SSF54909">
    <property type="entry name" value="Dimeric alpha+beta barrel"/>
    <property type="match status" value="1"/>
</dbReference>
<dbReference type="EMBL" id="JAUUDS010000007">
    <property type="protein sequence ID" value="MDP1028148.1"/>
    <property type="molecule type" value="Genomic_DNA"/>
</dbReference>
<reference evidence="5 6" key="1">
    <citation type="submission" date="2023-07" db="EMBL/GenBank/DDBJ databases">
        <authorList>
            <person name="Kim M.K."/>
        </authorList>
    </citation>
    <scope>NUCLEOTIDE SEQUENCE [LARGE SCALE GENOMIC DNA]</scope>
    <source>
        <strain evidence="5 6">KR1UV-12</strain>
    </source>
</reference>
<dbReference type="PANTHER" id="PTHR30154">
    <property type="entry name" value="LEUCINE-RESPONSIVE REGULATORY PROTEIN"/>
    <property type="match status" value="1"/>
</dbReference>
<dbReference type="PROSITE" id="PS50956">
    <property type="entry name" value="HTH_ASNC_2"/>
    <property type="match status" value="1"/>
</dbReference>
<evidence type="ECO:0000313" key="5">
    <source>
        <dbReference type="EMBL" id="MDP1028148.1"/>
    </source>
</evidence>
<evidence type="ECO:0000259" key="4">
    <source>
        <dbReference type="PROSITE" id="PS50956"/>
    </source>
</evidence>
<protein>
    <submittedName>
        <fullName evidence="5">Lrp/AsnC family transcriptional regulator</fullName>
    </submittedName>
</protein>
<evidence type="ECO:0000313" key="6">
    <source>
        <dbReference type="Proteomes" id="UP001230685"/>
    </source>
</evidence>